<dbReference type="SUPFAM" id="SSF50129">
    <property type="entry name" value="GroES-like"/>
    <property type="match status" value="1"/>
</dbReference>
<evidence type="ECO:0000313" key="2">
    <source>
        <dbReference type="EMBL" id="RMA97542.1"/>
    </source>
</evidence>
<accession>A0A3M0C3J8</accession>
<dbReference type="AlphaFoldDB" id="A0A3M0C3J8"/>
<reference evidence="2 3" key="1">
    <citation type="submission" date="2018-10" db="EMBL/GenBank/DDBJ databases">
        <title>Genomic Encyclopedia of Archaeal and Bacterial Type Strains, Phase II (KMG-II): from individual species to whole genera.</title>
        <authorList>
            <person name="Goeker M."/>
        </authorList>
    </citation>
    <scope>NUCLEOTIDE SEQUENCE [LARGE SCALE GENOMIC DNA]</scope>
    <source>
        <strain evidence="2 3">VM1</strain>
    </source>
</reference>
<dbReference type="InterPro" id="IPR013154">
    <property type="entry name" value="ADH-like_N"/>
</dbReference>
<gene>
    <name evidence="2" type="ORF">CLV39_0156</name>
</gene>
<dbReference type="InterPro" id="IPR013149">
    <property type="entry name" value="ADH-like_C"/>
</dbReference>
<dbReference type="Proteomes" id="UP000280842">
    <property type="component" value="Unassembled WGS sequence"/>
</dbReference>
<dbReference type="EMBL" id="REFO01000010">
    <property type="protein sequence ID" value="RMA97542.1"/>
    <property type="molecule type" value="Genomic_DNA"/>
</dbReference>
<dbReference type="InterPro" id="IPR036291">
    <property type="entry name" value="NAD(P)-bd_dom_sf"/>
</dbReference>
<dbReference type="CDD" id="cd08266">
    <property type="entry name" value="Zn_ADH_like1"/>
    <property type="match status" value="1"/>
</dbReference>
<dbReference type="GO" id="GO:0016491">
    <property type="term" value="F:oxidoreductase activity"/>
    <property type="evidence" value="ECO:0007669"/>
    <property type="project" value="InterPro"/>
</dbReference>
<dbReference type="Pfam" id="PF08240">
    <property type="entry name" value="ADH_N"/>
    <property type="match status" value="1"/>
</dbReference>
<dbReference type="RefSeq" id="WP_121922319.1">
    <property type="nucleotide sequence ID" value="NZ_REFO01000010.1"/>
</dbReference>
<dbReference type="InterPro" id="IPR052711">
    <property type="entry name" value="Zinc_ADH-like"/>
</dbReference>
<comment type="caution">
    <text evidence="2">The sequence shown here is derived from an EMBL/GenBank/DDBJ whole genome shotgun (WGS) entry which is preliminary data.</text>
</comment>
<dbReference type="Pfam" id="PF00107">
    <property type="entry name" value="ADH_zinc_N"/>
    <property type="match status" value="1"/>
</dbReference>
<sequence>MKAAYYEKHGNYENIVIGERPKPKIKADEVLVKVKTFSLNHLDIWVMEGKYPVEIPMPHIFASDASGIVENVGEAVKNVKVGDEVIVYPGLSCGYCEKCLAGKDNECSNFSVLGVLTDGVSAEYVKVPAINVFKKPENLSFEEASTIGITYTTMWHSIVTRGKIKAGEIVFIHGGGSGVGTAGIQIAKLYNATVITSVGDDWKIEKAKQIGADFVINYKKEDFVEKVKQITDGKLCDIVVDHIGEATFNKSIQIAKKGGKVITFGTTTGAEPTINLRTIFGKNLDISGVYMGTKGEVANYLKFFKEGKLKPVIDSVFDFKDVKKAYEKLLSRQFFGKIVVKVN</sequence>
<dbReference type="PANTHER" id="PTHR45033:SF3">
    <property type="entry name" value="DEHYDROGENASE, PUTATIVE (AFU_ORTHOLOGUE AFUA_2G13270)-RELATED"/>
    <property type="match status" value="1"/>
</dbReference>
<name>A0A3M0C3J8_9AQUI</name>
<dbReference type="InterPro" id="IPR011032">
    <property type="entry name" value="GroES-like_sf"/>
</dbReference>
<protein>
    <submittedName>
        <fullName evidence="2">NADPH:quinone reductase-like Zn-dependent oxidoreductase</fullName>
    </submittedName>
</protein>
<dbReference type="Gene3D" id="3.90.180.10">
    <property type="entry name" value="Medium-chain alcohol dehydrogenases, catalytic domain"/>
    <property type="match status" value="1"/>
</dbReference>
<dbReference type="PANTHER" id="PTHR45033">
    <property type="match status" value="1"/>
</dbReference>
<dbReference type="SMART" id="SM00829">
    <property type="entry name" value="PKS_ER"/>
    <property type="match status" value="1"/>
</dbReference>
<dbReference type="Gene3D" id="3.40.50.720">
    <property type="entry name" value="NAD(P)-binding Rossmann-like Domain"/>
    <property type="match status" value="1"/>
</dbReference>
<feature type="domain" description="Enoyl reductase (ER)" evidence="1">
    <location>
        <begin position="10"/>
        <end position="340"/>
    </location>
</feature>
<keyword evidence="3" id="KW-1185">Reference proteome</keyword>
<organism evidence="2 3">
    <name type="scientific">Hydrogenothermus marinus</name>
    <dbReference type="NCBI Taxonomy" id="133270"/>
    <lineage>
        <taxon>Bacteria</taxon>
        <taxon>Pseudomonadati</taxon>
        <taxon>Aquificota</taxon>
        <taxon>Aquificia</taxon>
        <taxon>Aquificales</taxon>
        <taxon>Hydrogenothermaceae</taxon>
        <taxon>Hydrogenothermus</taxon>
    </lineage>
</organism>
<proteinExistence type="predicted"/>
<dbReference type="OrthoDB" id="9787435at2"/>
<dbReference type="InterPro" id="IPR020843">
    <property type="entry name" value="ER"/>
</dbReference>
<evidence type="ECO:0000313" key="3">
    <source>
        <dbReference type="Proteomes" id="UP000280842"/>
    </source>
</evidence>
<dbReference type="SUPFAM" id="SSF51735">
    <property type="entry name" value="NAD(P)-binding Rossmann-fold domains"/>
    <property type="match status" value="1"/>
</dbReference>
<evidence type="ECO:0000259" key="1">
    <source>
        <dbReference type="SMART" id="SM00829"/>
    </source>
</evidence>